<sequence>MDEAALINDAKHGDLDSFNRLVIGYQDKLYNTAYRILGDSELAADATQEAFISAFRKLKSYRGGSFKAWLLRIVTNACYDELRRKKRRPTTPLEPLTENDEEMESPRWLTDPGASPEKQVETFELEQAIQNCIEALPPDFRAVVVLTDMQGLDYKEAATALKKPLGTIKSRLARARLRLRDCLQSVRELLPAAFRLDEESTL</sequence>
<dbReference type="GO" id="GO:0006352">
    <property type="term" value="P:DNA-templated transcription initiation"/>
    <property type="evidence" value="ECO:0007669"/>
    <property type="project" value="InterPro"/>
</dbReference>
<dbReference type="InterPro" id="IPR013324">
    <property type="entry name" value="RNA_pol_sigma_r3/r4-like"/>
</dbReference>
<comment type="similarity">
    <text evidence="1">Belongs to the sigma-70 factor family. ECF subfamily.</text>
</comment>
<keyword evidence="4" id="KW-0238">DNA-binding</keyword>
<dbReference type="Pfam" id="PF08281">
    <property type="entry name" value="Sigma70_r4_2"/>
    <property type="match status" value="1"/>
</dbReference>
<dbReference type="SUPFAM" id="SSF88946">
    <property type="entry name" value="Sigma2 domain of RNA polymerase sigma factors"/>
    <property type="match status" value="1"/>
</dbReference>
<dbReference type="AlphaFoldDB" id="A0A8J6NLU6"/>
<proteinExistence type="inferred from homology"/>
<feature type="domain" description="RNA polymerase sigma-70 region 2" evidence="7">
    <location>
        <begin position="24"/>
        <end position="88"/>
    </location>
</feature>
<evidence type="ECO:0000313" key="9">
    <source>
        <dbReference type="EMBL" id="MBC8335470.1"/>
    </source>
</evidence>
<dbReference type="InterPro" id="IPR013249">
    <property type="entry name" value="RNA_pol_sigma70_r4_t2"/>
</dbReference>
<dbReference type="Proteomes" id="UP000614469">
    <property type="component" value="Unassembled WGS sequence"/>
</dbReference>
<evidence type="ECO:0000313" key="10">
    <source>
        <dbReference type="Proteomes" id="UP000614469"/>
    </source>
</evidence>
<dbReference type="EMBL" id="JACNJN010000110">
    <property type="protein sequence ID" value="MBC8335470.1"/>
    <property type="molecule type" value="Genomic_DNA"/>
</dbReference>
<evidence type="ECO:0000256" key="1">
    <source>
        <dbReference type="ARBA" id="ARBA00010641"/>
    </source>
</evidence>
<dbReference type="Gene3D" id="1.10.1740.10">
    <property type="match status" value="1"/>
</dbReference>
<evidence type="ECO:0000256" key="4">
    <source>
        <dbReference type="ARBA" id="ARBA00023125"/>
    </source>
</evidence>
<evidence type="ECO:0000259" key="8">
    <source>
        <dbReference type="Pfam" id="PF08281"/>
    </source>
</evidence>
<evidence type="ECO:0000256" key="5">
    <source>
        <dbReference type="ARBA" id="ARBA00023163"/>
    </source>
</evidence>
<dbReference type="InterPro" id="IPR007627">
    <property type="entry name" value="RNA_pol_sigma70_r2"/>
</dbReference>
<dbReference type="PANTHER" id="PTHR43133:SF8">
    <property type="entry name" value="RNA POLYMERASE SIGMA FACTOR HI_1459-RELATED"/>
    <property type="match status" value="1"/>
</dbReference>
<dbReference type="GO" id="GO:0003677">
    <property type="term" value="F:DNA binding"/>
    <property type="evidence" value="ECO:0007669"/>
    <property type="project" value="UniProtKB-KW"/>
</dbReference>
<keyword evidence="5" id="KW-0804">Transcription</keyword>
<evidence type="ECO:0000256" key="6">
    <source>
        <dbReference type="SAM" id="MobiDB-lite"/>
    </source>
</evidence>
<keyword evidence="3" id="KW-0731">Sigma factor</keyword>
<comment type="caution">
    <text evidence="9">The sequence shown here is derived from an EMBL/GenBank/DDBJ whole genome shotgun (WGS) entry which is preliminary data.</text>
</comment>
<dbReference type="InterPro" id="IPR036388">
    <property type="entry name" value="WH-like_DNA-bd_sf"/>
</dbReference>
<name>A0A8J6NLU6_9CHLR</name>
<dbReference type="PANTHER" id="PTHR43133">
    <property type="entry name" value="RNA POLYMERASE ECF-TYPE SIGMA FACTO"/>
    <property type="match status" value="1"/>
</dbReference>
<protein>
    <submittedName>
        <fullName evidence="9">Sigma-70 family RNA polymerase sigma factor</fullName>
    </submittedName>
</protein>
<dbReference type="NCBIfam" id="TIGR02937">
    <property type="entry name" value="sigma70-ECF"/>
    <property type="match status" value="1"/>
</dbReference>
<organism evidence="9 10">
    <name type="scientific">Candidatus Desulfolinea nitratireducens</name>
    <dbReference type="NCBI Taxonomy" id="2841698"/>
    <lineage>
        <taxon>Bacteria</taxon>
        <taxon>Bacillati</taxon>
        <taxon>Chloroflexota</taxon>
        <taxon>Anaerolineae</taxon>
        <taxon>Anaerolineales</taxon>
        <taxon>Anaerolineales incertae sedis</taxon>
        <taxon>Candidatus Desulfolinea</taxon>
    </lineage>
</organism>
<dbReference type="GO" id="GO:0016987">
    <property type="term" value="F:sigma factor activity"/>
    <property type="evidence" value="ECO:0007669"/>
    <property type="project" value="UniProtKB-KW"/>
</dbReference>
<dbReference type="Pfam" id="PF04542">
    <property type="entry name" value="Sigma70_r2"/>
    <property type="match status" value="1"/>
</dbReference>
<evidence type="ECO:0000256" key="3">
    <source>
        <dbReference type="ARBA" id="ARBA00023082"/>
    </source>
</evidence>
<dbReference type="InterPro" id="IPR013325">
    <property type="entry name" value="RNA_pol_sigma_r2"/>
</dbReference>
<dbReference type="InterPro" id="IPR014284">
    <property type="entry name" value="RNA_pol_sigma-70_dom"/>
</dbReference>
<reference evidence="9 10" key="1">
    <citation type="submission" date="2020-08" db="EMBL/GenBank/DDBJ databases">
        <title>Bridging the membrane lipid divide: bacteria of the FCB group superphylum have the potential to synthesize archaeal ether lipids.</title>
        <authorList>
            <person name="Villanueva L."/>
            <person name="Von Meijenfeldt F.A.B."/>
            <person name="Westbye A.B."/>
            <person name="Yadav S."/>
            <person name="Hopmans E.C."/>
            <person name="Dutilh B.E."/>
            <person name="Sinninghe Damste J.S."/>
        </authorList>
    </citation>
    <scope>NUCLEOTIDE SEQUENCE [LARGE SCALE GENOMIC DNA]</scope>
    <source>
        <strain evidence="9">NIOZ-UU36</strain>
    </source>
</reference>
<gene>
    <name evidence="9" type="ORF">H8E29_09410</name>
</gene>
<dbReference type="Gene3D" id="1.10.10.10">
    <property type="entry name" value="Winged helix-like DNA-binding domain superfamily/Winged helix DNA-binding domain"/>
    <property type="match status" value="1"/>
</dbReference>
<dbReference type="InterPro" id="IPR039425">
    <property type="entry name" value="RNA_pol_sigma-70-like"/>
</dbReference>
<evidence type="ECO:0000256" key="2">
    <source>
        <dbReference type="ARBA" id="ARBA00023015"/>
    </source>
</evidence>
<feature type="domain" description="RNA polymerase sigma factor 70 region 4 type 2" evidence="8">
    <location>
        <begin position="127"/>
        <end position="179"/>
    </location>
</feature>
<accession>A0A8J6NLU6</accession>
<feature type="region of interest" description="Disordered" evidence="6">
    <location>
        <begin position="89"/>
        <end position="113"/>
    </location>
</feature>
<keyword evidence="2" id="KW-0805">Transcription regulation</keyword>
<evidence type="ECO:0000259" key="7">
    <source>
        <dbReference type="Pfam" id="PF04542"/>
    </source>
</evidence>
<dbReference type="SUPFAM" id="SSF88659">
    <property type="entry name" value="Sigma3 and sigma4 domains of RNA polymerase sigma factors"/>
    <property type="match status" value="1"/>
</dbReference>